<sequence>MTKAVRKENPVLSIVNEIFIDLPAPSNISYLWNFGSLLGLCLVVQMVTGIFLAMHYCPETNLAFFSVAHIMRDVNYGTLLRSIHINGTFMFFFCVYMHIGRNIYYGSYTHIMVWNVGIVIFFLMMATAFIGYVLPWGQMSFWAATVITNFLSAIPYIGGNLVEWVWGGYSVSNATLNRFYSLHYLLPFLLAALALIHLLLLHTEGSHNPIGIRSDINKIPFHSYYSFKDLFGAMILIMSISFLVLFAPNLFGDPENYIQANPLVSPVHIRPEWYFLFAYAILRSIPNKLGGVVALLASIFVLFFLPYLHKSFLRGLTFRSLSKIFFWILIADFLILTLIGREPVEEPYIFVGQVASVLYFALFLIILPLIGKLENGLLFNKITTTRKTNLKLNLDN</sequence>
<evidence type="ECO:0000256" key="17">
    <source>
        <dbReference type="PIRSR" id="PIRSR038885-1"/>
    </source>
</evidence>
<dbReference type="AlphaFoldDB" id="E7DNE7"/>
<evidence type="ECO:0000256" key="14">
    <source>
        <dbReference type="ARBA" id="ARBA00023128"/>
    </source>
</evidence>
<dbReference type="PANTHER" id="PTHR19271">
    <property type="entry name" value="CYTOCHROME B"/>
    <property type="match status" value="1"/>
</dbReference>
<feature type="binding site" description="axial binding residue" evidence="18">
    <location>
        <position position="197"/>
    </location>
    <ligand>
        <name>heme b</name>
        <dbReference type="ChEBI" id="CHEBI:60344"/>
        <label>b566</label>
    </ligand>
    <ligandPart>
        <name>Fe</name>
        <dbReference type="ChEBI" id="CHEBI:18248"/>
    </ligandPart>
</feature>
<keyword evidence="15 19" id="KW-0472">Membrane</keyword>
<dbReference type="InterPro" id="IPR048260">
    <property type="entry name" value="Cytochrome_b_C_euk/bac"/>
</dbReference>
<accession>E7DNE7</accession>
<evidence type="ECO:0000256" key="11">
    <source>
        <dbReference type="ARBA" id="ARBA00022989"/>
    </source>
</evidence>
<feature type="domain" description="Cytochrome b/b6 C-terminal region profile" evidence="21">
    <location>
        <begin position="211"/>
        <end position="381"/>
    </location>
</feature>
<feature type="transmembrane region" description="Helical" evidence="19">
    <location>
        <begin position="289"/>
        <end position="308"/>
    </location>
</feature>
<keyword evidence="4 19" id="KW-0813">Transport</keyword>
<evidence type="ECO:0000256" key="15">
    <source>
        <dbReference type="ARBA" id="ARBA00023136"/>
    </source>
</evidence>
<dbReference type="Gene3D" id="1.20.810.10">
    <property type="entry name" value="Cytochrome Bc1 Complex, Chain C"/>
    <property type="match status" value="1"/>
</dbReference>
<evidence type="ECO:0000259" key="20">
    <source>
        <dbReference type="PROSITE" id="PS51002"/>
    </source>
</evidence>
<evidence type="ECO:0000256" key="10">
    <source>
        <dbReference type="ARBA" id="ARBA00022982"/>
    </source>
</evidence>
<feature type="transmembrane region" description="Helical" evidence="19">
    <location>
        <begin position="182"/>
        <end position="201"/>
    </location>
</feature>
<evidence type="ECO:0000256" key="5">
    <source>
        <dbReference type="ARBA" id="ARBA00022617"/>
    </source>
</evidence>
<dbReference type="FunFam" id="1.20.810.10:FF:000002">
    <property type="entry name" value="Cytochrome b"/>
    <property type="match status" value="1"/>
</dbReference>
<geneLocation type="mitochondrion" evidence="22"/>
<keyword evidence="6 19" id="KW-0679">Respiratory chain</keyword>
<dbReference type="PROSITE" id="PS51003">
    <property type="entry name" value="CYTB_CTER"/>
    <property type="match status" value="1"/>
</dbReference>
<evidence type="ECO:0000256" key="12">
    <source>
        <dbReference type="ARBA" id="ARBA00023004"/>
    </source>
</evidence>
<reference evidence="22" key="1">
    <citation type="journal article" date="2010" name="PLoS ONE">
        <title>Molecular phylogeny restores the supra-generic subdivision of homoscleromorph sponges (Porifera, Homoscleromorpha).</title>
        <authorList>
            <person name="Gazave E."/>
            <person name="Lapebie P."/>
            <person name="Renard E."/>
            <person name="Vacelet J."/>
            <person name="Rocher C."/>
            <person name="Ereskovsky A.V."/>
            <person name="Lavrov D.V."/>
            <person name="Borchiellini C."/>
        </authorList>
    </citation>
    <scope>NUCLEOTIDE SEQUENCE</scope>
    <source>
        <strain evidence="22">CB001</strain>
    </source>
</reference>
<dbReference type="InterPro" id="IPR048259">
    <property type="entry name" value="Cytochrome_b_N_euk/bac"/>
</dbReference>
<feature type="transmembrane region" description="Helical" evidence="19">
    <location>
        <begin position="347"/>
        <end position="371"/>
    </location>
</feature>
<feature type="transmembrane region" description="Helical" evidence="19">
    <location>
        <begin position="141"/>
        <end position="162"/>
    </location>
</feature>
<dbReference type="GO" id="GO:0016491">
    <property type="term" value="F:oxidoreductase activity"/>
    <property type="evidence" value="ECO:0007669"/>
    <property type="project" value="UniProtKB-UniRule"/>
</dbReference>
<evidence type="ECO:0000256" key="18">
    <source>
        <dbReference type="PIRSR" id="PIRSR038885-2"/>
    </source>
</evidence>
<feature type="domain" description="Cytochrome b/b6 N-terminal region profile" evidence="20">
    <location>
        <begin position="1"/>
        <end position="210"/>
    </location>
</feature>
<evidence type="ECO:0000256" key="13">
    <source>
        <dbReference type="ARBA" id="ARBA00023075"/>
    </source>
</evidence>
<dbReference type="PROSITE" id="PS51002">
    <property type="entry name" value="CYTB_NTER"/>
    <property type="match status" value="1"/>
</dbReference>
<dbReference type="GO" id="GO:0006122">
    <property type="term" value="P:mitochondrial electron transport, ubiquinol to cytochrome c"/>
    <property type="evidence" value="ECO:0007669"/>
    <property type="project" value="TreeGrafter"/>
</dbReference>
<evidence type="ECO:0000256" key="4">
    <source>
        <dbReference type="ARBA" id="ARBA00022448"/>
    </source>
</evidence>
<comment type="function">
    <text evidence="1 19">Component of the ubiquinol-cytochrome c reductase complex (complex III or cytochrome b-c1 complex) that is part of the mitochondrial respiratory chain. The b-c1 complex mediates electron transfer from ubiquinol to cytochrome c. Contributes to the generation of a proton gradient across the mitochondrial membrane that is then used for ATP synthesis.</text>
</comment>
<feature type="binding site" evidence="17">
    <location>
        <position position="202"/>
    </location>
    <ligand>
        <name>a ubiquinone</name>
        <dbReference type="ChEBI" id="CHEBI:16389"/>
    </ligand>
</feature>
<keyword evidence="8 18" id="KW-0479">Metal-binding</keyword>
<comment type="subcellular location">
    <subcellularLocation>
        <location evidence="2">Mitochondrion inner membrane</location>
        <topology evidence="2">Multi-pass membrane protein</topology>
    </subcellularLocation>
</comment>
<evidence type="ECO:0000256" key="3">
    <source>
        <dbReference type="ARBA" id="ARBA00013531"/>
    </source>
</evidence>
<keyword evidence="13" id="KW-0830">Ubiquinone</keyword>
<feature type="transmembrane region" description="Helical" evidence="19">
    <location>
        <begin position="320"/>
        <end position="341"/>
    </location>
</feature>
<name>E7DNE7_PLAMO</name>
<dbReference type="InterPro" id="IPR005797">
    <property type="entry name" value="Cyt_b/b6_N"/>
</dbReference>
<gene>
    <name evidence="22" type="primary">cob</name>
</gene>
<dbReference type="InterPro" id="IPR036150">
    <property type="entry name" value="Cyt_b/b6_C_sf"/>
</dbReference>
<dbReference type="GO" id="GO:0005743">
    <property type="term" value="C:mitochondrial inner membrane"/>
    <property type="evidence" value="ECO:0007669"/>
    <property type="project" value="UniProtKB-SubCell"/>
</dbReference>
<dbReference type="InterPro" id="IPR016174">
    <property type="entry name" value="Di-haem_cyt_TM"/>
</dbReference>
<feature type="binding site" description="axial binding residue" evidence="18">
    <location>
        <position position="84"/>
    </location>
    <ligand>
        <name>heme b</name>
        <dbReference type="ChEBI" id="CHEBI:60344"/>
        <label>b562</label>
    </ligand>
    <ligandPart>
        <name>Fe</name>
        <dbReference type="ChEBI" id="CHEBI:18248"/>
    </ligandPart>
</feature>
<evidence type="ECO:0000256" key="6">
    <source>
        <dbReference type="ARBA" id="ARBA00022660"/>
    </source>
</evidence>
<dbReference type="SUPFAM" id="SSF81342">
    <property type="entry name" value="Transmembrane di-heme cytochromes"/>
    <property type="match status" value="1"/>
</dbReference>
<comment type="similarity">
    <text evidence="16 19">Belongs to the cytochrome b family.</text>
</comment>
<feature type="transmembrane region" description="Helical" evidence="19">
    <location>
        <begin position="230"/>
        <end position="251"/>
    </location>
</feature>
<evidence type="ECO:0000256" key="9">
    <source>
        <dbReference type="ARBA" id="ARBA00022792"/>
    </source>
</evidence>
<dbReference type="CDD" id="cd00284">
    <property type="entry name" value="Cytochrome_b_N"/>
    <property type="match status" value="1"/>
</dbReference>
<dbReference type="InterPro" id="IPR030689">
    <property type="entry name" value="Cytochrome_b"/>
</dbReference>
<dbReference type="GO" id="GO:0008121">
    <property type="term" value="F:quinol-cytochrome-c reductase activity"/>
    <property type="evidence" value="ECO:0007669"/>
    <property type="project" value="InterPro"/>
</dbReference>
<evidence type="ECO:0000256" key="16">
    <source>
        <dbReference type="ARBA" id="ARBA00061233"/>
    </source>
</evidence>
<evidence type="ECO:0000256" key="19">
    <source>
        <dbReference type="RuleBase" id="RU362117"/>
    </source>
</evidence>
<feature type="transmembrane region" description="Helical" evidence="19">
    <location>
        <begin position="111"/>
        <end position="134"/>
    </location>
</feature>
<dbReference type="CDD" id="cd00290">
    <property type="entry name" value="cytochrome_b_C"/>
    <property type="match status" value="1"/>
</dbReference>
<evidence type="ECO:0000256" key="2">
    <source>
        <dbReference type="ARBA" id="ARBA00004448"/>
    </source>
</evidence>
<comment type="cofactor">
    <cofactor evidence="19">
        <name>heme b</name>
        <dbReference type="ChEBI" id="CHEBI:60344"/>
    </cofactor>
    <text evidence="19">Binds 2 heme groups non-covalently.</text>
</comment>
<keyword evidence="22" id="KW-0560">Oxidoreductase</keyword>
<organism evidence="22">
    <name type="scientific">Plakina monolopha</name>
    <name type="common">Sponge</name>
    <dbReference type="NCBI Taxonomy" id="908213"/>
    <lineage>
        <taxon>Eukaryota</taxon>
        <taxon>Metazoa</taxon>
        <taxon>Porifera</taxon>
        <taxon>Homoscleromorpha</taxon>
        <taxon>Homosclerophorida</taxon>
        <taxon>Plakinidae</taxon>
        <taxon>Plakina</taxon>
    </lineage>
</organism>
<evidence type="ECO:0000259" key="21">
    <source>
        <dbReference type="PROSITE" id="PS51003"/>
    </source>
</evidence>
<protein>
    <recommendedName>
        <fullName evidence="3 19">Cytochrome b</fullName>
    </recommendedName>
</protein>
<dbReference type="InterPro" id="IPR027387">
    <property type="entry name" value="Cytb/b6-like_sf"/>
</dbReference>
<evidence type="ECO:0000256" key="1">
    <source>
        <dbReference type="ARBA" id="ARBA00002566"/>
    </source>
</evidence>
<feature type="binding site" description="axial binding residue" evidence="18">
    <location>
        <position position="183"/>
    </location>
    <ligand>
        <name>heme b</name>
        <dbReference type="ChEBI" id="CHEBI:60344"/>
        <label>b562</label>
    </ligand>
    <ligandPart>
        <name>Fe</name>
        <dbReference type="ChEBI" id="CHEBI:18248"/>
    </ligandPart>
</feature>
<feature type="transmembrane region" description="Helical" evidence="19">
    <location>
        <begin position="78"/>
        <end position="99"/>
    </location>
</feature>
<comment type="cofactor">
    <cofactor evidence="18">
        <name>heme</name>
        <dbReference type="ChEBI" id="CHEBI:30413"/>
    </cofactor>
    <text evidence="18">Binds 2 heme groups non-covalently.</text>
</comment>
<evidence type="ECO:0000256" key="7">
    <source>
        <dbReference type="ARBA" id="ARBA00022692"/>
    </source>
</evidence>
<keyword evidence="12 18" id="KW-0408">Iron</keyword>
<dbReference type="Pfam" id="PF00032">
    <property type="entry name" value="Cytochrom_B_C"/>
    <property type="match status" value="1"/>
</dbReference>
<keyword evidence="7 19" id="KW-0812">Transmembrane</keyword>
<dbReference type="GO" id="GO:0045275">
    <property type="term" value="C:respiratory chain complex III"/>
    <property type="evidence" value="ECO:0007669"/>
    <property type="project" value="InterPro"/>
</dbReference>
<dbReference type="PIRSF" id="PIRSF038885">
    <property type="entry name" value="COB"/>
    <property type="match status" value="1"/>
</dbReference>
<feature type="binding site" description="axial binding residue" evidence="18">
    <location>
        <position position="98"/>
    </location>
    <ligand>
        <name>heme b</name>
        <dbReference type="ChEBI" id="CHEBI:60344"/>
        <label>b566</label>
    </ligand>
    <ligandPart>
        <name>Fe</name>
        <dbReference type="ChEBI" id="CHEBI:18248"/>
    </ligandPart>
</feature>
<keyword evidence="11 19" id="KW-1133">Transmembrane helix</keyword>
<keyword evidence="10 19" id="KW-0249">Electron transport</keyword>
<dbReference type="Pfam" id="PF00033">
    <property type="entry name" value="Cytochrome_B"/>
    <property type="match status" value="1"/>
</dbReference>
<dbReference type="PANTHER" id="PTHR19271:SF16">
    <property type="entry name" value="CYTOCHROME B"/>
    <property type="match status" value="1"/>
</dbReference>
<dbReference type="InterPro" id="IPR005798">
    <property type="entry name" value="Cyt_b/b6_C"/>
</dbReference>
<evidence type="ECO:0000256" key="8">
    <source>
        <dbReference type="ARBA" id="ARBA00022723"/>
    </source>
</evidence>
<evidence type="ECO:0000313" key="22">
    <source>
        <dbReference type="EMBL" id="ADO51364.1"/>
    </source>
</evidence>
<dbReference type="GO" id="GO:0046872">
    <property type="term" value="F:metal ion binding"/>
    <property type="evidence" value="ECO:0007669"/>
    <property type="project" value="UniProtKB-UniRule"/>
</dbReference>
<dbReference type="SUPFAM" id="SSF81648">
    <property type="entry name" value="a domain/subunit of cytochrome bc1 complex (Ubiquinol-cytochrome c reductase)"/>
    <property type="match status" value="1"/>
</dbReference>
<keyword evidence="14 19" id="KW-0496">Mitochondrion</keyword>
<proteinExistence type="inferred from homology"/>
<dbReference type="EMBL" id="HQ269351">
    <property type="protein sequence ID" value="ADO51364.1"/>
    <property type="molecule type" value="Genomic_DNA"/>
</dbReference>
<feature type="transmembrane region" description="Helical" evidence="19">
    <location>
        <begin position="30"/>
        <end position="57"/>
    </location>
</feature>
<keyword evidence="9" id="KW-0999">Mitochondrion inner membrane</keyword>
<keyword evidence="5 18" id="KW-0349">Heme</keyword>